<dbReference type="InterPro" id="IPR027417">
    <property type="entry name" value="P-loop_NTPase"/>
</dbReference>
<reference evidence="4 5" key="1">
    <citation type="submission" date="2009-01" db="EMBL/GenBank/DDBJ databases">
        <title>Complete sequence of Clostridium cellulolyticum H10.</title>
        <authorList>
            <consortium name="US DOE Joint Genome Institute"/>
            <person name="Lucas S."/>
            <person name="Copeland A."/>
            <person name="Lapidus A."/>
            <person name="Glavina del Rio T."/>
            <person name="Dalin E."/>
            <person name="Tice H."/>
            <person name="Bruce D."/>
            <person name="Goodwin L."/>
            <person name="Pitluck S."/>
            <person name="Chertkov O."/>
            <person name="Saunders E."/>
            <person name="Brettin T."/>
            <person name="Detter J.C."/>
            <person name="Han C."/>
            <person name="Larimer F."/>
            <person name="Land M."/>
            <person name="Hauser L."/>
            <person name="Kyrpides N."/>
            <person name="Ivanova N."/>
            <person name="Zhou J."/>
            <person name="Richardson P."/>
        </authorList>
    </citation>
    <scope>NUCLEOTIDE SEQUENCE [LARGE SCALE GENOMIC DNA]</scope>
    <source>
        <strain evidence="5">ATCC 35319 / DSM 5812 / JCM 6584 / H10</strain>
    </source>
</reference>
<evidence type="ECO:0000256" key="1">
    <source>
        <dbReference type="SAM" id="Coils"/>
    </source>
</evidence>
<dbReference type="STRING" id="394503.Ccel_0032"/>
<feature type="coiled-coil region" evidence="1">
    <location>
        <begin position="198"/>
        <end position="289"/>
    </location>
</feature>
<sequence>MKIKRLHVRGFGKLQDFNCDFSDGLNVIYGHNESGKSTLMAFIKAILYGVKGGRTGKNGVLPDSRRYMPWNSSQYGGYMNIELNDGCLYRIDRNFLTNEVNIFDSSFNDISVNFIDGRDINSVGEKLVGLNESLFERTVFIKQMGTRIDTSTSKDLVDRISNIQQSGFEDISYIKAQNALKEALKRQVGTDRSYTRPLDIINQRLAELQEKKINLLNEEKRLEELREKQQDISMKINELKFKYRLLNRIIDYCKLKERLQFLNEKNEEIYFLEESARQVQENITKLEEDKKSVILHLNNNQVARGKKLRSIDVFLMICITATLTVGLAAVVFNILSPLFTLIPFLPALASLVLRIGIVKREEEEFKTNKTKELNRQLLEFDERITQNKTQYQKLTDRIENINTVVGSEVPAVLESKIVGDYINIMRDKQNVEDQLTQNEKELIDELSKDSHGSLLVKAFSINKTVILDLQRLEDEYSEVARMVENGNNISISDIDNEISRLSSQKKSLESKGEALKIAIITLEAAAEQVRKKYVPLMNRVLNSTFSNLTSKKYNDVRTGDNLKIMLDNPETQTLVPVSTLSDGTIDQIYLALRVAISETVLQNHECMPFIMDEPFAQYDDERTFNALKYIAHISNKQQVIIFTCKKREVELISSEFPCKICSLT</sequence>
<protein>
    <recommendedName>
        <fullName evidence="3">YhaN AAA domain-containing protein</fullName>
    </recommendedName>
</protein>
<evidence type="ECO:0000256" key="2">
    <source>
        <dbReference type="SAM" id="Phobius"/>
    </source>
</evidence>
<evidence type="ECO:0000313" key="4">
    <source>
        <dbReference type="EMBL" id="ACL74420.1"/>
    </source>
</evidence>
<dbReference type="InterPro" id="IPR038734">
    <property type="entry name" value="YhaN_AAA"/>
</dbReference>
<evidence type="ECO:0000313" key="5">
    <source>
        <dbReference type="Proteomes" id="UP000001349"/>
    </source>
</evidence>
<name>B8I3U3_RUMCH</name>
<dbReference type="Gene3D" id="3.40.50.300">
    <property type="entry name" value="P-loop containing nucleotide triphosphate hydrolases"/>
    <property type="match status" value="2"/>
</dbReference>
<feature type="coiled-coil region" evidence="1">
    <location>
        <begin position="469"/>
        <end position="511"/>
    </location>
</feature>
<organism evidence="4 5">
    <name type="scientific">Ruminiclostridium cellulolyticum (strain ATCC 35319 / DSM 5812 / JCM 6584 / H10)</name>
    <name type="common">Clostridium cellulolyticum</name>
    <dbReference type="NCBI Taxonomy" id="394503"/>
    <lineage>
        <taxon>Bacteria</taxon>
        <taxon>Bacillati</taxon>
        <taxon>Bacillota</taxon>
        <taxon>Clostridia</taxon>
        <taxon>Eubacteriales</taxon>
        <taxon>Oscillospiraceae</taxon>
        <taxon>Ruminiclostridium</taxon>
    </lineage>
</organism>
<keyword evidence="5" id="KW-1185">Reference proteome</keyword>
<dbReference type="AlphaFoldDB" id="B8I3U3"/>
<feature type="transmembrane region" description="Helical" evidence="2">
    <location>
        <begin position="313"/>
        <end position="332"/>
    </location>
</feature>
<keyword evidence="1" id="KW-0175">Coiled coil</keyword>
<feature type="domain" description="YhaN AAA" evidence="3">
    <location>
        <begin position="1"/>
        <end position="51"/>
    </location>
</feature>
<gene>
    <name evidence="4" type="ordered locus">Ccel_0032</name>
</gene>
<dbReference type="eggNOG" id="COG0419">
    <property type="taxonomic scope" value="Bacteria"/>
</dbReference>
<dbReference type="Pfam" id="PF13514">
    <property type="entry name" value="AAA_27"/>
    <property type="match status" value="1"/>
</dbReference>
<dbReference type="SUPFAM" id="SSF52540">
    <property type="entry name" value="P-loop containing nucleoside triphosphate hydrolases"/>
    <property type="match status" value="1"/>
</dbReference>
<dbReference type="RefSeq" id="WP_012634487.1">
    <property type="nucleotide sequence ID" value="NC_011898.1"/>
</dbReference>
<proteinExistence type="predicted"/>
<accession>B8I3U3</accession>
<keyword evidence="2" id="KW-1133">Transmembrane helix</keyword>
<dbReference type="OrthoDB" id="9764467at2"/>
<dbReference type="PANTHER" id="PTHR41259:SF1">
    <property type="entry name" value="DOUBLE-STRAND BREAK REPAIR RAD50 ATPASE, PUTATIVE-RELATED"/>
    <property type="match status" value="1"/>
</dbReference>
<dbReference type="HOGENOM" id="CLU_018670_0_0_9"/>
<dbReference type="Proteomes" id="UP000001349">
    <property type="component" value="Chromosome"/>
</dbReference>
<evidence type="ECO:0000259" key="3">
    <source>
        <dbReference type="Pfam" id="PF13514"/>
    </source>
</evidence>
<dbReference type="EMBL" id="CP001348">
    <property type="protein sequence ID" value="ACL74420.1"/>
    <property type="molecule type" value="Genomic_DNA"/>
</dbReference>
<dbReference type="KEGG" id="cce:Ccel_0032"/>
<dbReference type="PANTHER" id="PTHR41259">
    <property type="entry name" value="DOUBLE-STRAND BREAK REPAIR RAD50 ATPASE, PUTATIVE-RELATED"/>
    <property type="match status" value="1"/>
</dbReference>
<keyword evidence="2" id="KW-0472">Membrane</keyword>
<keyword evidence="2" id="KW-0812">Transmembrane</keyword>